<keyword evidence="3" id="KW-0143">Chaperone</keyword>
<accession>A0ABP5G321</accession>
<keyword evidence="1" id="KW-0547">Nucleotide-binding</keyword>
<evidence type="ECO:0000256" key="1">
    <source>
        <dbReference type="ARBA" id="ARBA00022741"/>
    </source>
</evidence>
<dbReference type="Gene3D" id="3.30.420.40">
    <property type="match status" value="2"/>
</dbReference>
<dbReference type="InterPro" id="IPR013126">
    <property type="entry name" value="Hsp_70_fam"/>
</dbReference>
<comment type="caution">
    <text evidence="4">The sequence shown here is derived from an EMBL/GenBank/DDBJ whole genome shotgun (WGS) entry which is preliminary data.</text>
</comment>
<dbReference type="Gene3D" id="3.90.640.10">
    <property type="entry name" value="Actin, Chain A, domain 4"/>
    <property type="match status" value="1"/>
</dbReference>
<dbReference type="InterPro" id="IPR015943">
    <property type="entry name" value="WD40/YVTN_repeat-like_dom_sf"/>
</dbReference>
<dbReference type="SUPFAM" id="SSF53067">
    <property type="entry name" value="Actin-like ATPase domain"/>
    <property type="match status" value="2"/>
</dbReference>
<evidence type="ECO:0000313" key="5">
    <source>
        <dbReference type="Proteomes" id="UP001500751"/>
    </source>
</evidence>
<evidence type="ECO:0000256" key="3">
    <source>
        <dbReference type="ARBA" id="ARBA00023186"/>
    </source>
</evidence>
<protein>
    <recommendedName>
        <fullName evidence="6">Hsp70 family protein</fullName>
    </recommendedName>
</protein>
<dbReference type="EMBL" id="BAAAQN010000026">
    <property type="protein sequence ID" value="GAA2038071.1"/>
    <property type="molecule type" value="Genomic_DNA"/>
</dbReference>
<proteinExistence type="predicted"/>
<organism evidence="4 5">
    <name type="scientific">Catenulispora yoronensis</name>
    <dbReference type="NCBI Taxonomy" id="450799"/>
    <lineage>
        <taxon>Bacteria</taxon>
        <taxon>Bacillati</taxon>
        <taxon>Actinomycetota</taxon>
        <taxon>Actinomycetes</taxon>
        <taxon>Catenulisporales</taxon>
        <taxon>Catenulisporaceae</taxon>
        <taxon>Catenulispora</taxon>
    </lineage>
</organism>
<keyword evidence="2" id="KW-0067">ATP-binding</keyword>
<dbReference type="Pfam" id="PF00012">
    <property type="entry name" value="HSP70"/>
    <property type="match status" value="1"/>
</dbReference>
<keyword evidence="5" id="KW-1185">Reference proteome</keyword>
<dbReference type="RefSeq" id="WP_344667544.1">
    <property type="nucleotide sequence ID" value="NZ_BAAAQN010000026.1"/>
</dbReference>
<dbReference type="PANTHER" id="PTHR42749">
    <property type="entry name" value="CELL SHAPE-DETERMINING PROTEIN MREB"/>
    <property type="match status" value="1"/>
</dbReference>
<name>A0ABP5G321_9ACTN</name>
<dbReference type="PANTHER" id="PTHR42749:SF1">
    <property type="entry name" value="CELL SHAPE-DETERMINING PROTEIN MREB"/>
    <property type="match status" value="1"/>
</dbReference>
<reference evidence="5" key="1">
    <citation type="journal article" date="2019" name="Int. J. Syst. Evol. Microbiol.">
        <title>The Global Catalogue of Microorganisms (GCM) 10K type strain sequencing project: providing services to taxonomists for standard genome sequencing and annotation.</title>
        <authorList>
            <consortium name="The Broad Institute Genomics Platform"/>
            <consortium name="The Broad Institute Genome Sequencing Center for Infectious Disease"/>
            <person name="Wu L."/>
            <person name="Ma J."/>
        </authorList>
    </citation>
    <scope>NUCLEOTIDE SEQUENCE [LARGE SCALE GENOMIC DNA]</scope>
    <source>
        <strain evidence="5">JCM 16014</strain>
    </source>
</reference>
<evidence type="ECO:0008006" key="6">
    <source>
        <dbReference type="Google" id="ProtNLM"/>
    </source>
</evidence>
<evidence type="ECO:0000256" key="2">
    <source>
        <dbReference type="ARBA" id="ARBA00022840"/>
    </source>
</evidence>
<dbReference type="Proteomes" id="UP001500751">
    <property type="component" value="Unassembled WGS sequence"/>
</dbReference>
<dbReference type="Gene3D" id="2.130.10.10">
    <property type="entry name" value="YVTN repeat-like/Quinoprotein amine dehydrogenase"/>
    <property type="match status" value="2"/>
</dbReference>
<dbReference type="PRINTS" id="PR00301">
    <property type="entry name" value="HEATSHOCK70"/>
</dbReference>
<evidence type="ECO:0000313" key="4">
    <source>
        <dbReference type="EMBL" id="GAA2038071.1"/>
    </source>
</evidence>
<gene>
    <name evidence="4" type="ORF">GCM10009839_44370</name>
</gene>
<sequence>MNPGTLTEPVLVVDLGFSNTTALLLLPSGVERLLTNASSSFEWPTAVFRTDDGWLVGHAAELRKLDRPAAYSDRFKGMMGTGEPLTVDGKPYRPEELAAEVLRCLVDTAARTYGITPRRLLITVPHTADKAWHDATIRAGQSAGFRDVELLSEPEAAAYGVYAARTARDPYAAPWPKGARILVYDLGGGTFDVALLRVGDSGPEVVDHSGLDSGSGADRVDLAVAAGLKAHLDAWFVEHSHVPREDPYLTAAVKEHARKLKHQLTDTPVAETRIYPAPLYSISRDDLKKAADPLLAETMECCRALLAKHDLDVTDVDAVFMVGGGSKMPAVAPTLRHVFGVEPQVAGDPAQAVVVGAAQWCRDAARWVDAPGPSAGVVPLRWTAPQPQAVSCLTRWLVEPDECFRAGDVLAMIRLAGGSLREYKASSRGRILRRHLDEGQDLFDGDWILTTLAPAGAEDLCEWSGPMWRIQAPVTASAISPNGTRVVLAVAAGPSHARLLIVDAHSGAVVEEAEFSGRVQAVAWAPDGRTVAFGVMAEAGPEIRLLMESGETQSFAKVAGAVNALAFAANGAVVLAGSGKGELHRIETGSRAMTTETLMRSIESLAVHPSGAFFVAAGADGRMAGRLCVVPLDRRPRPAPFSYPGPIGRVRFGRDGSELMVASEDVLEFFGFKTDLTRVDVRSGTPTGWVRAVSGGIGAWQTPDRAVRVAGEEGSGGVEIAGRNVQDLEFSPDGRRLLVVGQEAVELWRLTREGAG</sequence>
<dbReference type="SUPFAM" id="SSF82171">
    <property type="entry name" value="DPP6 N-terminal domain-like"/>
    <property type="match status" value="1"/>
</dbReference>
<dbReference type="InterPro" id="IPR043129">
    <property type="entry name" value="ATPase_NBD"/>
</dbReference>